<gene>
    <name evidence="2" type="ORF">MEUPH1_LOCUS13708</name>
</gene>
<evidence type="ECO:0000313" key="2">
    <source>
        <dbReference type="EMBL" id="CAI6358160.1"/>
    </source>
</evidence>
<evidence type="ECO:0000256" key="1">
    <source>
        <dbReference type="SAM" id="MobiDB-lite"/>
    </source>
</evidence>
<accession>A0AAV0WQE5</accession>
<organism evidence="2 3">
    <name type="scientific">Macrosiphum euphorbiae</name>
    <name type="common">potato aphid</name>
    <dbReference type="NCBI Taxonomy" id="13131"/>
    <lineage>
        <taxon>Eukaryota</taxon>
        <taxon>Metazoa</taxon>
        <taxon>Ecdysozoa</taxon>
        <taxon>Arthropoda</taxon>
        <taxon>Hexapoda</taxon>
        <taxon>Insecta</taxon>
        <taxon>Pterygota</taxon>
        <taxon>Neoptera</taxon>
        <taxon>Paraneoptera</taxon>
        <taxon>Hemiptera</taxon>
        <taxon>Sternorrhyncha</taxon>
        <taxon>Aphidomorpha</taxon>
        <taxon>Aphidoidea</taxon>
        <taxon>Aphididae</taxon>
        <taxon>Macrosiphini</taxon>
        <taxon>Macrosiphum</taxon>
    </lineage>
</organism>
<comment type="caution">
    <text evidence="2">The sequence shown here is derived from an EMBL/GenBank/DDBJ whole genome shotgun (WGS) entry which is preliminary data.</text>
</comment>
<feature type="compositionally biased region" description="Basic and acidic residues" evidence="1">
    <location>
        <begin position="1"/>
        <end position="12"/>
    </location>
</feature>
<dbReference type="Proteomes" id="UP001160148">
    <property type="component" value="Unassembled WGS sequence"/>
</dbReference>
<evidence type="ECO:0000313" key="3">
    <source>
        <dbReference type="Proteomes" id="UP001160148"/>
    </source>
</evidence>
<keyword evidence="3" id="KW-1185">Reference proteome</keyword>
<feature type="compositionally biased region" description="Basic and acidic residues" evidence="1">
    <location>
        <begin position="134"/>
        <end position="149"/>
    </location>
</feature>
<reference evidence="2 3" key="1">
    <citation type="submission" date="2023-01" db="EMBL/GenBank/DDBJ databases">
        <authorList>
            <person name="Whitehead M."/>
        </authorList>
    </citation>
    <scope>NUCLEOTIDE SEQUENCE [LARGE SCALE GENOMIC DNA]</scope>
</reference>
<name>A0AAV0WQE5_9HEMI</name>
<dbReference type="EMBL" id="CARXXK010000002">
    <property type="protein sequence ID" value="CAI6358160.1"/>
    <property type="molecule type" value="Genomic_DNA"/>
</dbReference>
<dbReference type="AlphaFoldDB" id="A0AAV0WQE5"/>
<proteinExistence type="predicted"/>
<feature type="region of interest" description="Disordered" evidence="1">
    <location>
        <begin position="118"/>
        <end position="149"/>
    </location>
</feature>
<protein>
    <submittedName>
        <fullName evidence="2">Uncharacterized protein</fullName>
    </submittedName>
</protein>
<feature type="region of interest" description="Disordered" evidence="1">
    <location>
        <begin position="1"/>
        <end position="59"/>
    </location>
</feature>
<sequence length="149" mass="16769">MSADAAPKKDIQPRQGHPQPGTSTNNPDTEAVEWKEVTKRGAIKKPPKATPNSTTKKKTDVEVLFRRRAPRTEAVTIADGETYASVMRLTTSCIDKQEHGIQIGKVRRTKKLFLWRSAEKRRSISHPPSFVKPLAKERKSADPEERLQS</sequence>